<proteinExistence type="predicted"/>
<gene>
    <name evidence="1" type="ORF">BACCELL_01512</name>
</gene>
<reference evidence="1 2" key="1">
    <citation type="submission" date="2008-12" db="EMBL/GenBank/DDBJ databases">
        <authorList>
            <person name="Fulton L."/>
            <person name="Clifton S."/>
            <person name="Fulton B."/>
            <person name="Xu J."/>
            <person name="Minx P."/>
            <person name="Pepin K.H."/>
            <person name="Johnson M."/>
            <person name="Bhonagiri V."/>
            <person name="Nash W.E."/>
            <person name="Mardis E.R."/>
            <person name="Wilson R.K."/>
        </authorList>
    </citation>
    <scope>NUCLEOTIDE SEQUENCE [LARGE SCALE GENOMIC DNA]</scope>
    <source>
        <strain evidence="1 2">DSM 14838</strain>
    </source>
</reference>
<dbReference type="Proteomes" id="UP000003711">
    <property type="component" value="Unassembled WGS sequence"/>
</dbReference>
<dbReference type="HOGENOM" id="CLU_3284575_0_0_10"/>
<dbReference type="AlphaFoldDB" id="E2NB55"/>
<name>E2NB55_9BACE</name>
<accession>E2NB55</accession>
<protein>
    <submittedName>
        <fullName evidence="1">Uncharacterized protein</fullName>
    </submittedName>
</protein>
<dbReference type="EMBL" id="ACCH01000128">
    <property type="protein sequence ID" value="EEF90832.1"/>
    <property type="molecule type" value="Genomic_DNA"/>
</dbReference>
<evidence type="ECO:0000313" key="2">
    <source>
        <dbReference type="Proteomes" id="UP000003711"/>
    </source>
</evidence>
<comment type="caution">
    <text evidence="1">The sequence shown here is derived from an EMBL/GenBank/DDBJ whole genome shotgun (WGS) entry which is preliminary data.</text>
</comment>
<evidence type="ECO:0000313" key="1">
    <source>
        <dbReference type="EMBL" id="EEF90832.1"/>
    </source>
</evidence>
<reference evidence="1 2" key="2">
    <citation type="submission" date="2009-01" db="EMBL/GenBank/DDBJ databases">
        <title>Draft genome sequence of Bacteroides cellulosilyticus (DSM 14838).</title>
        <authorList>
            <person name="Sudarsanam P."/>
            <person name="Ley R."/>
            <person name="Guruge J."/>
            <person name="Turnbaugh P.J."/>
            <person name="Mahowald M."/>
            <person name="Liep D."/>
            <person name="Gordon J."/>
        </authorList>
    </citation>
    <scope>NUCLEOTIDE SEQUENCE [LARGE SCALE GENOMIC DNA]</scope>
    <source>
        <strain evidence="1 2">DSM 14838</strain>
    </source>
</reference>
<organism evidence="1 2">
    <name type="scientific">Bacteroides cellulosilyticus DSM 14838</name>
    <dbReference type="NCBI Taxonomy" id="537012"/>
    <lineage>
        <taxon>Bacteria</taxon>
        <taxon>Pseudomonadati</taxon>
        <taxon>Bacteroidota</taxon>
        <taxon>Bacteroidia</taxon>
        <taxon>Bacteroidales</taxon>
        <taxon>Bacteroidaceae</taxon>
        <taxon>Bacteroides</taxon>
    </lineage>
</organism>
<sequence length="40" mass="4540">MIKIASRSIYGQISLSLRSSRACLLMTDWSCSSEQLELFD</sequence>